<keyword evidence="4 5" id="KW-0949">S-adenosyl-L-methionine</keyword>
<dbReference type="PROSITE" id="PS51679">
    <property type="entry name" value="SAM_MT_C5"/>
    <property type="match status" value="1"/>
</dbReference>
<dbReference type="Proteomes" id="UP001234178">
    <property type="component" value="Unassembled WGS sequence"/>
</dbReference>
<comment type="similarity">
    <text evidence="5">Belongs to the class I-like SAM-binding methyltransferase superfamily. C5-methyltransferase family.</text>
</comment>
<evidence type="ECO:0000313" key="7">
    <source>
        <dbReference type="Proteomes" id="UP001234178"/>
    </source>
</evidence>
<sequence>MPRRDSPRNHVHPLLHCQRRAWRIIRPLLRLPGVDQRIPGARLPARWRIHDRRILVGDPAVLHRRAWVRPRRRSGGSMSGIIVDLFAGGGGASEGIRLALGRCPDVAINHDADAIRMHEDNHPQTRHYHEDVYAVDPIEAAAGRHVELLWASPACTHFSRAKSGVPLNEQSRSLAWVIVDGREAPEANPPRAPRGWARDVRPAVIVLENVLEFHDWGPLGPDGKPLKERKGETFREFVGALVDLGYRVEWRVLNAADFGAPTSRRRLFLIARCDGRPITWPAPTHGPGRLPYRTAAECIDFRIPVPSIFHRRRPLAEKTLARIAKGIQRFVFDTDTPYVVRPDGKLFSPSLVQTGYGERKGQAPRILDLHAPLGAVVAGGQKHALVAAFLTKFYGTSTGSDLREPTPTTTAGGTHAGLVAAFLAKHYGGVVGQDLDRALGTVTAKDHHSLVTVTIEGEPHYIADIGMRILQPRELATAQGFRRPHRQLRLPGRRRSDRRRAPSAGAGGRSMIAIFLDIDGVLNRRASTMLFDPDCVAVLNRILAGVAPFEPLAPLVVLSSWHRHNMTPVLSRMRFAGWATSAPRSATRPQ</sequence>
<evidence type="ECO:0000256" key="2">
    <source>
        <dbReference type="ARBA" id="ARBA00022603"/>
    </source>
</evidence>
<protein>
    <recommendedName>
        <fullName evidence="1">DNA (cytosine-5-)-methyltransferase</fullName>
        <ecNumber evidence="1">2.1.1.37</ecNumber>
    </recommendedName>
</protein>
<organism evidence="6 7">
    <name type="scientific">Daphnia magna</name>
    <dbReference type="NCBI Taxonomy" id="35525"/>
    <lineage>
        <taxon>Eukaryota</taxon>
        <taxon>Metazoa</taxon>
        <taxon>Ecdysozoa</taxon>
        <taxon>Arthropoda</taxon>
        <taxon>Crustacea</taxon>
        <taxon>Branchiopoda</taxon>
        <taxon>Diplostraca</taxon>
        <taxon>Cladocera</taxon>
        <taxon>Anomopoda</taxon>
        <taxon>Daphniidae</taxon>
        <taxon>Daphnia</taxon>
    </lineage>
</organism>
<keyword evidence="7" id="KW-1185">Reference proteome</keyword>
<comment type="caution">
    <text evidence="6">The sequence shown here is derived from an EMBL/GenBank/DDBJ whole genome shotgun (WGS) entry which is preliminary data.</text>
</comment>
<dbReference type="PANTHER" id="PTHR10629">
    <property type="entry name" value="CYTOSINE-SPECIFIC METHYLTRANSFERASE"/>
    <property type="match status" value="1"/>
</dbReference>
<accession>A0ABR0B9G9</accession>
<dbReference type="InterPro" id="IPR001525">
    <property type="entry name" value="C5_MeTfrase"/>
</dbReference>
<dbReference type="PRINTS" id="PR00105">
    <property type="entry name" value="C5METTRFRASE"/>
</dbReference>
<keyword evidence="2 5" id="KW-0489">Methyltransferase</keyword>
<gene>
    <name evidence="6" type="ORF">OUZ56_032639</name>
</gene>
<evidence type="ECO:0000256" key="1">
    <source>
        <dbReference type="ARBA" id="ARBA00011975"/>
    </source>
</evidence>
<dbReference type="PANTHER" id="PTHR10629:SF52">
    <property type="entry name" value="DNA (CYTOSINE-5)-METHYLTRANSFERASE 1"/>
    <property type="match status" value="1"/>
</dbReference>
<evidence type="ECO:0000256" key="4">
    <source>
        <dbReference type="ARBA" id="ARBA00022691"/>
    </source>
</evidence>
<dbReference type="InterPro" id="IPR029063">
    <property type="entry name" value="SAM-dependent_MTases_sf"/>
</dbReference>
<dbReference type="InterPro" id="IPR050390">
    <property type="entry name" value="C5-Methyltransferase"/>
</dbReference>
<evidence type="ECO:0000256" key="3">
    <source>
        <dbReference type="ARBA" id="ARBA00022679"/>
    </source>
</evidence>
<dbReference type="Gene3D" id="3.40.50.150">
    <property type="entry name" value="Vaccinia Virus protein VP39"/>
    <property type="match status" value="1"/>
</dbReference>
<name>A0ABR0B9G9_9CRUS</name>
<dbReference type="Pfam" id="PF00145">
    <property type="entry name" value="DNA_methylase"/>
    <property type="match status" value="1"/>
</dbReference>
<evidence type="ECO:0000256" key="5">
    <source>
        <dbReference type="PROSITE-ProRule" id="PRU01016"/>
    </source>
</evidence>
<keyword evidence="3 5" id="KW-0808">Transferase</keyword>
<proteinExistence type="inferred from homology"/>
<dbReference type="SUPFAM" id="SSF53335">
    <property type="entry name" value="S-adenosyl-L-methionine-dependent methyltransferases"/>
    <property type="match status" value="1"/>
</dbReference>
<evidence type="ECO:0000313" key="6">
    <source>
        <dbReference type="EMBL" id="KAK4045231.1"/>
    </source>
</evidence>
<reference evidence="6 7" key="1">
    <citation type="journal article" date="2023" name="Nucleic Acids Res.">
        <title>The hologenome of Daphnia magna reveals possible DNA methylation and microbiome-mediated evolution of the host genome.</title>
        <authorList>
            <person name="Chaturvedi A."/>
            <person name="Li X."/>
            <person name="Dhandapani V."/>
            <person name="Marshall H."/>
            <person name="Kissane S."/>
            <person name="Cuenca-Cambronero M."/>
            <person name="Asole G."/>
            <person name="Calvet F."/>
            <person name="Ruiz-Romero M."/>
            <person name="Marangio P."/>
            <person name="Guigo R."/>
            <person name="Rago D."/>
            <person name="Mirbahai L."/>
            <person name="Eastwood N."/>
            <person name="Colbourne J.K."/>
            <person name="Zhou J."/>
            <person name="Mallon E."/>
            <person name="Orsini L."/>
        </authorList>
    </citation>
    <scope>NUCLEOTIDE SEQUENCE [LARGE SCALE GENOMIC DNA]</scope>
    <source>
        <strain evidence="6">LRV0_1</strain>
    </source>
</reference>
<feature type="active site" evidence="5">
    <location>
        <position position="155"/>
    </location>
</feature>
<dbReference type="EMBL" id="JAOYFB010000041">
    <property type="protein sequence ID" value="KAK4045231.1"/>
    <property type="molecule type" value="Genomic_DNA"/>
</dbReference>
<dbReference type="EC" id="2.1.1.37" evidence="1"/>